<evidence type="ECO:0008006" key="4">
    <source>
        <dbReference type="Google" id="ProtNLM"/>
    </source>
</evidence>
<keyword evidence="3" id="KW-1185">Reference proteome</keyword>
<sequence length="108" mass="10957">MSGNTMSNVMRTAIFALGLFASAACSAHGGGGGWHGGGGGWHGGGGGWHGGGGGWHGGGWHGYYNGGGGWWGPGVVIGVPGGYYYDSGCQTVRVCNRYGHCWLQESCY</sequence>
<name>A0ABY4Y787_9GAMM</name>
<gene>
    <name evidence="2" type="ORF">J2N86_12190</name>
</gene>
<reference evidence="2" key="1">
    <citation type="submission" date="2021-03" db="EMBL/GenBank/DDBJ databases">
        <title>Legionella lytica PCM 2298.</title>
        <authorList>
            <person name="Koper P."/>
        </authorList>
    </citation>
    <scope>NUCLEOTIDE SEQUENCE</scope>
    <source>
        <strain evidence="2">PCM 2298</strain>
    </source>
</reference>
<dbReference type="RefSeq" id="WP_252579733.1">
    <property type="nucleotide sequence ID" value="NZ_CP071527.1"/>
</dbReference>
<organism evidence="2 3">
    <name type="scientific">Legionella lytica</name>
    <dbReference type="NCBI Taxonomy" id="96232"/>
    <lineage>
        <taxon>Bacteria</taxon>
        <taxon>Pseudomonadati</taxon>
        <taxon>Pseudomonadota</taxon>
        <taxon>Gammaproteobacteria</taxon>
        <taxon>Legionellales</taxon>
        <taxon>Legionellaceae</taxon>
        <taxon>Legionella</taxon>
    </lineage>
</organism>
<evidence type="ECO:0000313" key="2">
    <source>
        <dbReference type="EMBL" id="USQ13435.1"/>
    </source>
</evidence>
<dbReference type="Proteomes" id="UP001057474">
    <property type="component" value="Chromosome"/>
</dbReference>
<feature type="signal peptide" evidence="1">
    <location>
        <begin position="1"/>
        <end position="27"/>
    </location>
</feature>
<proteinExistence type="predicted"/>
<accession>A0ABY4Y787</accession>
<protein>
    <recommendedName>
        <fullName evidence="4">Glycine-rich protein</fullName>
    </recommendedName>
</protein>
<feature type="chain" id="PRO_5045700467" description="Glycine-rich protein" evidence="1">
    <location>
        <begin position="28"/>
        <end position="108"/>
    </location>
</feature>
<evidence type="ECO:0000313" key="3">
    <source>
        <dbReference type="Proteomes" id="UP001057474"/>
    </source>
</evidence>
<evidence type="ECO:0000256" key="1">
    <source>
        <dbReference type="SAM" id="SignalP"/>
    </source>
</evidence>
<keyword evidence="1" id="KW-0732">Signal</keyword>
<dbReference type="EMBL" id="CP071527">
    <property type="protein sequence ID" value="USQ13435.1"/>
    <property type="molecule type" value="Genomic_DNA"/>
</dbReference>